<sequence length="82" mass="9520">MRFLLRLRDTGMSIAKMRVYSELRAAGDQTLESRMTLLRQHDAEVRQQIEQLRANRRALRDKIAVYQSQIDARERSSGTAGK</sequence>
<dbReference type="InterPro" id="IPR009061">
    <property type="entry name" value="DNA-bd_dom_put_sf"/>
</dbReference>
<dbReference type="GO" id="GO:0003677">
    <property type="term" value="F:DNA binding"/>
    <property type="evidence" value="ECO:0007669"/>
    <property type="project" value="UniProtKB-KW"/>
</dbReference>
<dbReference type="SUPFAM" id="SSF46955">
    <property type="entry name" value="Putative DNA-binding domain"/>
    <property type="match status" value="1"/>
</dbReference>
<dbReference type="Pfam" id="PF09278">
    <property type="entry name" value="MerR-DNA-bind"/>
    <property type="match status" value="1"/>
</dbReference>
<dbReference type="RefSeq" id="WP_350278788.1">
    <property type="nucleotide sequence ID" value="NZ_CP158165.1"/>
</dbReference>
<evidence type="ECO:0000259" key="2">
    <source>
        <dbReference type="Pfam" id="PF09278"/>
    </source>
</evidence>
<proteinExistence type="predicted"/>
<organism evidence="3">
    <name type="scientific">Kribbella sp. HUAS MG21</name>
    <dbReference type="NCBI Taxonomy" id="3160966"/>
    <lineage>
        <taxon>Bacteria</taxon>
        <taxon>Bacillati</taxon>
        <taxon>Actinomycetota</taxon>
        <taxon>Actinomycetes</taxon>
        <taxon>Propionibacteriales</taxon>
        <taxon>Kribbellaceae</taxon>
        <taxon>Kribbella</taxon>
    </lineage>
</organism>
<dbReference type="InterPro" id="IPR015358">
    <property type="entry name" value="Tscrpt_reg_MerR_DNA-bd"/>
</dbReference>
<feature type="domain" description="Transcription regulator MerR DNA binding" evidence="2">
    <location>
        <begin position="1"/>
        <end position="61"/>
    </location>
</feature>
<reference evidence="3" key="1">
    <citation type="submission" date="2024-06" db="EMBL/GenBank/DDBJ databases">
        <title>Kribbella sp. strain HUAS MG21 genome sequences.</title>
        <authorList>
            <person name="Mo P."/>
        </authorList>
    </citation>
    <scope>NUCLEOTIDE SEQUENCE</scope>
    <source>
        <strain evidence="3">HUAS MG21</strain>
    </source>
</reference>
<feature type="coiled-coil region" evidence="1">
    <location>
        <begin position="42"/>
        <end position="69"/>
    </location>
</feature>
<keyword evidence="1" id="KW-0175">Coiled coil</keyword>
<dbReference type="Gene3D" id="1.10.1660.10">
    <property type="match status" value="1"/>
</dbReference>
<keyword evidence="3" id="KW-0238">DNA-binding</keyword>
<dbReference type="AlphaFoldDB" id="A0AAU7TGZ3"/>
<dbReference type="EMBL" id="CP158165">
    <property type="protein sequence ID" value="XBV25981.1"/>
    <property type="molecule type" value="Genomic_DNA"/>
</dbReference>
<protein>
    <submittedName>
        <fullName evidence="3">MerR family DNA-binding protein</fullName>
    </submittedName>
</protein>
<evidence type="ECO:0000313" key="3">
    <source>
        <dbReference type="EMBL" id="XBV25981.1"/>
    </source>
</evidence>
<evidence type="ECO:0000256" key="1">
    <source>
        <dbReference type="SAM" id="Coils"/>
    </source>
</evidence>
<name>A0AAU7TGZ3_9ACTN</name>
<gene>
    <name evidence="3" type="ORF">ABN611_06040</name>
</gene>
<accession>A0AAU7TGZ3</accession>